<proteinExistence type="predicted"/>
<dbReference type="PIRSF" id="PIRSF015617">
    <property type="entry name" value="Adensltrnsf_CobA"/>
    <property type="match status" value="1"/>
</dbReference>
<evidence type="ECO:0000313" key="2">
    <source>
        <dbReference type="Proteomes" id="UP001205919"/>
    </source>
</evidence>
<sequence length="168" mass="17963">MFDGEERGKVQIYTGCGKGKSTAAFGLAMRAAGCGGRVFIIQFQKGLRCGEHESAEKLGIGLAQCPKGRGSGPCASPCPLLAAARGILERGDADLLILDEIMAAMRYGCVAREEALSLLDARGEKTELVLTGRGAPAELIERADLVTEMKKIKHYYDDGLPARRGIEY</sequence>
<reference evidence="1 2" key="1">
    <citation type="submission" date="2022-06" db="EMBL/GenBank/DDBJ databases">
        <title>Isolation of gut microbiota from human fecal samples.</title>
        <authorList>
            <person name="Pamer E.G."/>
            <person name="Barat B."/>
            <person name="Waligurski E."/>
            <person name="Medina S."/>
            <person name="Paddock L."/>
            <person name="Mostad J."/>
        </authorList>
    </citation>
    <scope>NUCLEOTIDE SEQUENCE [LARGE SCALE GENOMIC DNA]</scope>
    <source>
        <strain evidence="1 2">DFI.9.90</strain>
    </source>
</reference>
<dbReference type="AlphaFoldDB" id="A0AAW5K5Z3"/>
<evidence type="ECO:0000313" key="1">
    <source>
        <dbReference type="EMBL" id="MCQ4815327.1"/>
    </source>
</evidence>
<dbReference type="Proteomes" id="UP001205919">
    <property type="component" value="Unassembled WGS sequence"/>
</dbReference>
<dbReference type="PANTHER" id="PTHR46638">
    <property type="entry name" value="CORRINOID ADENOSYLTRANSFERASE"/>
    <property type="match status" value="1"/>
</dbReference>
<comment type="caution">
    <text evidence="1">The sequence shown here is derived from an EMBL/GenBank/DDBJ whole genome shotgun (WGS) entry which is preliminary data.</text>
</comment>
<dbReference type="RefSeq" id="WP_008709840.1">
    <property type="nucleotide sequence ID" value="NZ_CABKQM010000004.1"/>
</dbReference>
<dbReference type="Gene3D" id="3.40.50.300">
    <property type="entry name" value="P-loop containing nucleotide triphosphate hydrolases"/>
    <property type="match status" value="1"/>
</dbReference>
<protein>
    <submittedName>
        <fullName evidence="1">Cob(I)yrinic acid a,c-diamide adenosyltransferase</fullName>
    </submittedName>
</protein>
<name>A0AAW5K5Z3_9BACT</name>
<keyword evidence="2" id="KW-1185">Reference proteome</keyword>
<organism evidence="1 2">
    <name type="scientific">Cloacibacillus evryensis</name>
    <dbReference type="NCBI Taxonomy" id="508460"/>
    <lineage>
        <taxon>Bacteria</taxon>
        <taxon>Thermotogati</taxon>
        <taxon>Synergistota</taxon>
        <taxon>Synergistia</taxon>
        <taxon>Synergistales</taxon>
        <taxon>Synergistaceae</taxon>
        <taxon>Cloacibacillus</taxon>
    </lineage>
</organism>
<dbReference type="GO" id="GO:0008817">
    <property type="term" value="F:corrinoid adenosyltransferase activity"/>
    <property type="evidence" value="ECO:0007669"/>
    <property type="project" value="InterPro"/>
</dbReference>
<dbReference type="GO" id="GO:0009236">
    <property type="term" value="P:cobalamin biosynthetic process"/>
    <property type="evidence" value="ECO:0007669"/>
    <property type="project" value="InterPro"/>
</dbReference>
<accession>A0AAW5K5Z3</accession>
<dbReference type="PANTHER" id="PTHR46638:SF1">
    <property type="entry name" value="CORRINOID ADENOSYLTRANSFERASE"/>
    <property type="match status" value="1"/>
</dbReference>
<dbReference type="InterPro" id="IPR003724">
    <property type="entry name" value="CblAdoTrfase_CobA"/>
</dbReference>
<dbReference type="InterPro" id="IPR027417">
    <property type="entry name" value="P-loop_NTPase"/>
</dbReference>
<gene>
    <name evidence="1" type="ORF">NE630_12885</name>
</gene>
<dbReference type="GO" id="GO:0005524">
    <property type="term" value="F:ATP binding"/>
    <property type="evidence" value="ECO:0007669"/>
    <property type="project" value="InterPro"/>
</dbReference>
<dbReference type="SUPFAM" id="SSF52540">
    <property type="entry name" value="P-loop containing nucleoside triphosphate hydrolases"/>
    <property type="match status" value="1"/>
</dbReference>
<dbReference type="EMBL" id="JANFYT010000033">
    <property type="protein sequence ID" value="MCQ4815327.1"/>
    <property type="molecule type" value="Genomic_DNA"/>
</dbReference>
<dbReference type="Pfam" id="PF02572">
    <property type="entry name" value="CobA_CobO_BtuR"/>
    <property type="match status" value="1"/>
</dbReference>